<accession>A0A2A9EFD3</accession>
<keyword evidence="5" id="KW-0326">Glycosidase</keyword>
<dbReference type="EMBL" id="PDJH01000001">
    <property type="protein sequence ID" value="PFG36939.1"/>
    <property type="molecule type" value="Genomic_DNA"/>
</dbReference>
<dbReference type="SUPFAM" id="SSF49785">
    <property type="entry name" value="Galactose-binding domain-like"/>
    <property type="match status" value="1"/>
</dbReference>
<dbReference type="SUPFAM" id="SSF49303">
    <property type="entry name" value="beta-Galactosidase/glucuronidase domain"/>
    <property type="match status" value="1"/>
</dbReference>
<keyword evidence="4" id="KW-0378">Hydrolase</keyword>
<dbReference type="GO" id="GO:0005975">
    <property type="term" value="P:carbohydrate metabolic process"/>
    <property type="evidence" value="ECO:0007669"/>
    <property type="project" value="InterPro"/>
</dbReference>
<evidence type="ECO:0000256" key="4">
    <source>
        <dbReference type="ARBA" id="ARBA00022801"/>
    </source>
</evidence>
<dbReference type="InterPro" id="IPR054593">
    <property type="entry name" value="Beta-mannosidase-like_N2"/>
</dbReference>
<dbReference type="OrthoDB" id="9758603at2"/>
<protein>
    <recommendedName>
        <fullName evidence="3">beta-mannosidase</fullName>
        <ecNumber evidence="3">3.2.1.25</ecNumber>
    </recommendedName>
</protein>
<dbReference type="RefSeq" id="WP_098458058.1">
    <property type="nucleotide sequence ID" value="NZ_PDJH01000001.1"/>
</dbReference>
<evidence type="ECO:0000259" key="6">
    <source>
        <dbReference type="Pfam" id="PF00703"/>
    </source>
</evidence>
<evidence type="ECO:0000259" key="7">
    <source>
        <dbReference type="Pfam" id="PF22666"/>
    </source>
</evidence>
<feature type="domain" description="Glycoside hydrolase family 2 immunoglobulin-like beta-sandwich" evidence="6">
    <location>
        <begin position="248"/>
        <end position="312"/>
    </location>
</feature>
<dbReference type="InterPro" id="IPR036156">
    <property type="entry name" value="Beta-gal/glucu_dom_sf"/>
</dbReference>
<dbReference type="InterPro" id="IPR017853">
    <property type="entry name" value="GH"/>
</dbReference>
<comment type="caution">
    <text evidence="8">The sequence shown here is derived from an EMBL/GenBank/DDBJ whole genome shotgun (WGS) entry which is preliminary data.</text>
</comment>
<dbReference type="InterPro" id="IPR008979">
    <property type="entry name" value="Galactose-bd-like_sf"/>
</dbReference>
<evidence type="ECO:0000256" key="3">
    <source>
        <dbReference type="ARBA" id="ARBA00012754"/>
    </source>
</evidence>
<dbReference type="GO" id="GO:0006516">
    <property type="term" value="P:glycoprotein catabolic process"/>
    <property type="evidence" value="ECO:0007669"/>
    <property type="project" value="TreeGrafter"/>
</dbReference>
<evidence type="ECO:0000256" key="1">
    <source>
        <dbReference type="ARBA" id="ARBA00000829"/>
    </source>
</evidence>
<evidence type="ECO:0000313" key="8">
    <source>
        <dbReference type="EMBL" id="PFG36939.1"/>
    </source>
</evidence>
<dbReference type="InterPro" id="IPR006102">
    <property type="entry name" value="Ig-like_GH2"/>
</dbReference>
<dbReference type="Gene3D" id="3.20.20.80">
    <property type="entry name" value="Glycosidases"/>
    <property type="match status" value="1"/>
</dbReference>
<dbReference type="AlphaFoldDB" id="A0A2A9EFD3"/>
<proteinExistence type="inferred from homology"/>
<dbReference type="Gene3D" id="2.60.120.260">
    <property type="entry name" value="Galactose-binding domain-like"/>
    <property type="match status" value="1"/>
</dbReference>
<dbReference type="PANTHER" id="PTHR43730">
    <property type="entry name" value="BETA-MANNOSIDASE"/>
    <property type="match status" value="1"/>
</dbReference>
<keyword evidence="9" id="KW-1185">Reference proteome</keyword>
<dbReference type="Proteomes" id="UP000221394">
    <property type="component" value="Unassembled WGS sequence"/>
</dbReference>
<feature type="domain" description="Beta-mannosidase-like galactose-binding" evidence="7">
    <location>
        <begin position="41"/>
        <end position="196"/>
    </location>
</feature>
<dbReference type="InterPro" id="IPR013783">
    <property type="entry name" value="Ig-like_fold"/>
</dbReference>
<evidence type="ECO:0000256" key="5">
    <source>
        <dbReference type="ARBA" id="ARBA00023295"/>
    </source>
</evidence>
<dbReference type="FunFam" id="3.20.20.80:FF:000050">
    <property type="entry name" value="Beta-mannosidase B"/>
    <property type="match status" value="1"/>
</dbReference>
<dbReference type="SUPFAM" id="SSF51445">
    <property type="entry name" value="(Trans)glycosidases"/>
    <property type="match status" value="1"/>
</dbReference>
<dbReference type="InterPro" id="IPR050887">
    <property type="entry name" value="Beta-mannosidase_GH2"/>
</dbReference>
<dbReference type="Pfam" id="PF00703">
    <property type="entry name" value="Glyco_hydro_2"/>
    <property type="match status" value="1"/>
</dbReference>
<dbReference type="Pfam" id="PF22666">
    <property type="entry name" value="Glyco_hydro_2_N2"/>
    <property type="match status" value="1"/>
</dbReference>
<sequence length="835" mass="91807">MTHSSTFPTPALSAQRVRDLHDGWRLRAVSGPVPEHVATDDVPATVPGSVHTDLLAAGRIPDPYLDDNERVLAWIGRTSWEYRTTFAWAPDGRDRHDLVFEGLDTFATVTLNGVHVATTANMHRSCTLDVREALREGNNELVVTFAAPVPYADAQSLALGYRPQTGNTHPFNAVRKMACSFGWDWGIDTATSGIWKPVRLRSWSTARLATVRTEALLPDGATEGARGVVRVSVEVERVSDAPLQLCVAVGSARTSVEVPAGETTASADVMLEAVALWWPRTHGAQPLYDVAVTLETADGTALDAAHRRVGFRTVRLEMEPDADGTSFTFVVNDEPVWIRGANWIPDDAFPHRVTRERYAARVDQAAAANMNLLRVWGGGIYESEDFYDACDERGLLVWQDFPFACAAYSEEEPLRSEVEAEARENVARLAHRASLALLNGSNENIWGYADWRWEERLDGRSWGIGYYLELLPAIVAELAPGTAYTPSSPWSGSMDVHPNDPSHGAMHSWEAWNRQPMRVYRDDVPRFMAEYGWQGPPTWATLTRAISDSPLTPDSPGMVVHQKAAQGNDKLAFGLVPHFPLPTDMDLWHWAMSLNQARALRVGIGHLRSHAPVCMGSVVWQLNDCWPVTSWAAVDGDGRPKPLFYELAHQHADRLVTVQPREDGLVVALHDDSAVPWIGTLTVRRLTFDGQVLAEHTHDVEVPARGIVTLQVPDDVATPSDPAAELIVASLGDDRATWFFAEPREARLPEPAFDVTTATRPGATMVTVTTDALVVDLALLVDKIHPDARVDDMLVTLLPGESVTFTVTAPIALDAAALADPRVLRHAGQLVDRRI</sequence>
<name>A0A2A9EFD3_9MICO</name>
<reference evidence="8 9" key="1">
    <citation type="submission" date="2017-10" db="EMBL/GenBank/DDBJ databases">
        <title>Sequencing the genomes of 1000 actinobacteria strains.</title>
        <authorList>
            <person name="Klenk H.-P."/>
        </authorList>
    </citation>
    <scope>NUCLEOTIDE SEQUENCE [LARGE SCALE GENOMIC DNA]</scope>
    <source>
        <strain evidence="8 9">DSM 21574</strain>
    </source>
</reference>
<dbReference type="GO" id="GO:0004567">
    <property type="term" value="F:beta-mannosidase activity"/>
    <property type="evidence" value="ECO:0007669"/>
    <property type="project" value="UniProtKB-EC"/>
</dbReference>
<evidence type="ECO:0000313" key="9">
    <source>
        <dbReference type="Proteomes" id="UP000221394"/>
    </source>
</evidence>
<dbReference type="PANTHER" id="PTHR43730:SF1">
    <property type="entry name" value="BETA-MANNOSIDASE"/>
    <property type="match status" value="1"/>
</dbReference>
<organism evidence="8 9">
    <name type="scientific">Flavimobilis soli</name>
    <dbReference type="NCBI Taxonomy" id="442709"/>
    <lineage>
        <taxon>Bacteria</taxon>
        <taxon>Bacillati</taxon>
        <taxon>Actinomycetota</taxon>
        <taxon>Actinomycetes</taxon>
        <taxon>Micrococcales</taxon>
        <taxon>Jonesiaceae</taxon>
        <taxon>Flavimobilis</taxon>
    </lineage>
</organism>
<gene>
    <name evidence="8" type="ORF">ATL41_1682</name>
</gene>
<comment type="catalytic activity">
    <reaction evidence="1">
        <text>Hydrolysis of terminal, non-reducing beta-D-mannose residues in beta-D-mannosides.</text>
        <dbReference type="EC" id="3.2.1.25"/>
    </reaction>
</comment>
<dbReference type="EC" id="3.2.1.25" evidence="3"/>
<evidence type="ECO:0000256" key="2">
    <source>
        <dbReference type="ARBA" id="ARBA00007401"/>
    </source>
</evidence>
<comment type="similarity">
    <text evidence="2">Belongs to the glycosyl hydrolase 2 family.</text>
</comment>
<dbReference type="Gene3D" id="2.60.40.10">
    <property type="entry name" value="Immunoglobulins"/>
    <property type="match status" value="1"/>
</dbReference>